<evidence type="ECO:0000256" key="2">
    <source>
        <dbReference type="ARBA" id="ARBA00023012"/>
    </source>
</evidence>
<name>W1XWX3_9ZZZZ</name>
<dbReference type="GO" id="GO:0000156">
    <property type="term" value="F:phosphorelay response regulator activity"/>
    <property type="evidence" value="ECO:0007669"/>
    <property type="project" value="InterPro"/>
</dbReference>
<dbReference type="GO" id="GO:0003677">
    <property type="term" value="F:DNA binding"/>
    <property type="evidence" value="ECO:0007669"/>
    <property type="project" value="InterPro"/>
</dbReference>
<dbReference type="InterPro" id="IPR046947">
    <property type="entry name" value="LytR-like"/>
</dbReference>
<dbReference type="PROSITE" id="PS50930">
    <property type="entry name" value="HTH_LYTTR"/>
    <property type="match status" value="1"/>
</dbReference>
<dbReference type="InterPro" id="IPR007492">
    <property type="entry name" value="LytTR_DNA-bd_dom"/>
</dbReference>
<evidence type="ECO:0000259" key="4">
    <source>
        <dbReference type="PROSITE" id="PS50930"/>
    </source>
</evidence>
<sequence>PFNDILYIETTGSSHKLRIVGKNFFKEFYGTIADIQEKDKETRRFFSPHKSYLVNIGNIKGYDKKMREIIFYEDHRCPITRMKIGKLKAILEELKG</sequence>
<dbReference type="PANTHER" id="PTHR37299:SF3">
    <property type="entry name" value="STAGE 0 SPORULATION PROTEIN A HOMOLOG"/>
    <property type="match status" value="1"/>
</dbReference>
<keyword evidence="3" id="KW-0010">Activator</keyword>
<gene>
    <name evidence="5" type="ORF">Q604_UNBC10827G0001</name>
</gene>
<dbReference type="AlphaFoldDB" id="W1XWX3"/>
<dbReference type="Pfam" id="PF04397">
    <property type="entry name" value="LytTR"/>
    <property type="match status" value="1"/>
</dbReference>
<comment type="caution">
    <text evidence="5">The sequence shown here is derived from an EMBL/GenBank/DDBJ whole genome shotgun (WGS) entry which is preliminary data.</text>
</comment>
<protein>
    <submittedName>
        <fullName evidence="5">Response regulator receiver protein</fullName>
    </submittedName>
</protein>
<dbReference type="Gene3D" id="2.40.50.1020">
    <property type="entry name" value="LytTr DNA-binding domain"/>
    <property type="match status" value="1"/>
</dbReference>
<evidence type="ECO:0000256" key="1">
    <source>
        <dbReference type="ARBA" id="ARBA00022490"/>
    </source>
</evidence>
<dbReference type="PANTHER" id="PTHR37299">
    <property type="entry name" value="TRANSCRIPTIONAL REGULATOR-RELATED"/>
    <property type="match status" value="1"/>
</dbReference>
<keyword evidence="1" id="KW-0963">Cytoplasm</keyword>
<evidence type="ECO:0000313" key="5">
    <source>
        <dbReference type="EMBL" id="ETJ34757.1"/>
    </source>
</evidence>
<feature type="domain" description="HTH LytTR-type" evidence="4">
    <location>
        <begin position="1"/>
        <end position="93"/>
    </location>
</feature>
<dbReference type="EMBL" id="AZMM01010827">
    <property type="protein sequence ID" value="ETJ34757.1"/>
    <property type="molecule type" value="Genomic_DNA"/>
</dbReference>
<accession>W1XWX3</accession>
<organism evidence="5">
    <name type="scientific">human gut metagenome</name>
    <dbReference type="NCBI Taxonomy" id="408170"/>
    <lineage>
        <taxon>unclassified sequences</taxon>
        <taxon>metagenomes</taxon>
        <taxon>organismal metagenomes</taxon>
    </lineage>
</organism>
<keyword evidence="2" id="KW-0902">Two-component regulatory system</keyword>
<proteinExistence type="predicted"/>
<reference evidence="5" key="1">
    <citation type="submission" date="2013-12" db="EMBL/GenBank/DDBJ databases">
        <title>A Varibaculum cambriense genome reconstructed from a premature infant gut community with otherwise low bacterial novelty that shifts toward anaerobic metabolism during the third week of life.</title>
        <authorList>
            <person name="Brown C.T."/>
            <person name="Sharon I."/>
            <person name="Thomas B.C."/>
            <person name="Castelle C.J."/>
            <person name="Morowitz M.J."/>
            <person name="Banfield J.F."/>
        </authorList>
    </citation>
    <scope>NUCLEOTIDE SEQUENCE</scope>
</reference>
<dbReference type="SMART" id="SM00850">
    <property type="entry name" value="LytTR"/>
    <property type="match status" value="1"/>
</dbReference>
<evidence type="ECO:0000256" key="3">
    <source>
        <dbReference type="ARBA" id="ARBA00023159"/>
    </source>
</evidence>
<feature type="non-terminal residue" evidence="5">
    <location>
        <position position="1"/>
    </location>
</feature>